<dbReference type="EnsemblMetazoa" id="SSS_1801s_mrna">
    <property type="protein sequence ID" value="KAF7492690.1"/>
    <property type="gene ID" value="SSS_1801"/>
</dbReference>
<organism evidence="1">
    <name type="scientific">Sarcoptes scabiei</name>
    <name type="common">Itch mite</name>
    <name type="synonym">Acarus scabiei</name>
    <dbReference type="NCBI Taxonomy" id="52283"/>
    <lineage>
        <taxon>Eukaryota</taxon>
        <taxon>Metazoa</taxon>
        <taxon>Ecdysozoa</taxon>
        <taxon>Arthropoda</taxon>
        <taxon>Chelicerata</taxon>
        <taxon>Arachnida</taxon>
        <taxon>Acari</taxon>
        <taxon>Acariformes</taxon>
        <taxon>Sarcoptiformes</taxon>
        <taxon>Astigmata</taxon>
        <taxon>Psoroptidia</taxon>
        <taxon>Sarcoptoidea</taxon>
        <taxon>Sarcoptidae</taxon>
        <taxon>Sarcoptinae</taxon>
        <taxon>Sarcoptes</taxon>
    </lineage>
</organism>
<dbReference type="EMBL" id="WVUK01000056">
    <property type="protein sequence ID" value="KAF7492690.1"/>
    <property type="molecule type" value="Genomic_DNA"/>
</dbReference>
<dbReference type="Proteomes" id="UP000070412">
    <property type="component" value="Unassembled WGS sequence"/>
</dbReference>
<keyword evidence="3" id="KW-1185">Reference proteome</keyword>
<evidence type="ECO:0000313" key="1">
    <source>
        <dbReference type="EMBL" id="KAF7492690.1"/>
    </source>
</evidence>
<sequence>MASIAVRGLGVGPWEKLMERFKEQKRASFRIPEMIHIKRESQQLMANVYDDNDDGSCGDGDGDDDNGSKMMLSLLLCYTIIVTKHNHDELESN</sequence>
<reference evidence="2" key="3">
    <citation type="submission" date="2022-06" db="UniProtKB">
        <authorList>
            <consortium name="EnsemblMetazoa"/>
        </authorList>
    </citation>
    <scope>IDENTIFICATION</scope>
</reference>
<reference evidence="1" key="2">
    <citation type="submission" date="2020-01" db="EMBL/GenBank/DDBJ databases">
        <authorList>
            <person name="Korhonen P.K.K."/>
            <person name="Guangxu M.G."/>
            <person name="Wang T.W."/>
            <person name="Stroehlein A.J.S."/>
            <person name="Young N.D."/>
            <person name="Ang C.-S.A."/>
            <person name="Fernando D.W.F."/>
            <person name="Lu H.L."/>
            <person name="Taylor S.T."/>
            <person name="Ehtesham M.E.M."/>
            <person name="Najaraj S.H.N."/>
            <person name="Harsha G.H.G."/>
            <person name="Madugundu A.M."/>
            <person name="Renuse S.R."/>
            <person name="Holt D.H."/>
            <person name="Pandey A.P."/>
            <person name="Papenfuss A.P."/>
            <person name="Gasser R.B.G."/>
            <person name="Fischer K.F."/>
        </authorList>
    </citation>
    <scope>NUCLEOTIDE SEQUENCE</scope>
    <source>
        <strain evidence="1">SSS_KF_BRIS2020</strain>
    </source>
</reference>
<proteinExistence type="predicted"/>
<reference evidence="3" key="1">
    <citation type="journal article" date="2020" name="PLoS Negl. Trop. Dis.">
        <title>High-quality nuclear genome for Sarcoptes scabiei-A critical resource for a neglected parasite.</title>
        <authorList>
            <person name="Korhonen P.K."/>
            <person name="Gasser R.B."/>
            <person name="Ma G."/>
            <person name="Wang T."/>
            <person name="Stroehlein A.J."/>
            <person name="Young N.D."/>
            <person name="Ang C.S."/>
            <person name="Fernando D.D."/>
            <person name="Lu H.C."/>
            <person name="Taylor S."/>
            <person name="Reynolds S.L."/>
            <person name="Mofiz E."/>
            <person name="Najaraj S.H."/>
            <person name="Gowda H."/>
            <person name="Madugundu A."/>
            <person name="Renuse S."/>
            <person name="Holt D."/>
            <person name="Pandey A."/>
            <person name="Papenfuss A.T."/>
            <person name="Fischer K."/>
        </authorList>
    </citation>
    <scope>NUCLEOTIDE SEQUENCE [LARGE SCALE GENOMIC DNA]</scope>
</reference>
<name>A0A834VEI1_SARSC</name>
<evidence type="ECO:0000313" key="3">
    <source>
        <dbReference type="Proteomes" id="UP000070412"/>
    </source>
</evidence>
<gene>
    <name evidence="1" type="ORF">SSS_1801</name>
</gene>
<dbReference type="AlphaFoldDB" id="A0A834VEI1"/>
<evidence type="ECO:0000313" key="2">
    <source>
        <dbReference type="EnsemblMetazoa" id="KAF7492690.1"/>
    </source>
</evidence>
<protein>
    <submittedName>
        <fullName evidence="1 2">Uncharacterized protein</fullName>
    </submittedName>
</protein>
<accession>A0A834VEI1</accession>